<reference evidence="5" key="1">
    <citation type="journal article" date="2019" name="Int. J. Syst. Evol. Microbiol.">
        <title>The Global Catalogue of Microorganisms (GCM) 10K type strain sequencing project: providing services to taxonomists for standard genome sequencing and annotation.</title>
        <authorList>
            <consortium name="The Broad Institute Genomics Platform"/>
            <consortium name="The Broad Institute Genome Sequencing Center for Infectious Disease"/>
            <person name="Wu L."/>
            <person name="Ma J."/>
        </authorList>
    </citation>
    <scope>NUCLEOTIDE SEQUENCE [LARGE SCALE GENOMIC DNA]</scope>
    <source>
        <strain evidence="5">IBRC-M 10906</strain>
    </source>
</reference>
<evidence type="ECO:0000256" key="2">
    <source>
        <dbReference type="SAM" id="MobiDB-lite"/>
    </source>
</evidence>
<dbReference type="InterPro" id="IPR027417">
    <property type="entry name" value="P-loop_NTPase"/>
</dbReference>
<feature type="region of interest" description="Disordered" evidence="2">
    <location>
        <begin position="1"/>
        <end position="25"/>
    </location>
</feature>
<protein>
    <recommendedName>
        <fullName evidence="3">AAA+ ATPase domain-containing protein</fullName>
    </recommendedName>
</protein>
<dbReference type="Proteomes" id="UP001597478">
    <property type="component" value="Unassembled WGS sequence"/>
</dbReference>
<feature type="domain" description="AAA+ ATPase" evidence="3">
    <location>
        <begin position="142"/>
        <end position="572"/>
    </location>
</feature>
<dbReference type="RefSeq" id="WP_377395057.1">
    <property type="nucleotide sequence ID" value="NZ_JBHSAN010000054.1"/>
</dbReference>
<proteinExistence type="predicted"/>
<feature type="compositionally biased region" description="Basic and acidic residues" evidence="2">
    <location>
        <begin position="716"/>
        <end position="731"/>
    </location>
</feature>
<gene>
    <name evidence="4" type="ORF">ACFS2C_27175</name>
</gene>
<evidence type="ECO:0000313" key="4">
    <source>
        <dbReference type="EMBL" id="MFD2803081.1"/>
    </source>
</evidence>
<evidence type="ECO:0000313" key="5">
    <source>
        <dbReference type="Proteomes" id="UP001597478"/>
    </source>
</evidence>
<dbReference type="EMBL" id="JBHUOF010000049">
    <property type="protein sequence ID" value="MFD2803081.1"/>
    <property type="molecule type" value="Genomic_DNA"/>
</dbReference>
<dbReference type="SUPFAM" id="SSF52540">
    <property type="entry name" value="P-loop containing nucleoside triphosphate hydrolases"/>
    <property type="match status" value="1"/>
</dbReference>
<evidence type="ECO:0000259" key="3">
    <source>
        <dbReference type="SMART" id="SM00382"/>
    </source>
</evidence>
<organism evidence="4 5">
    <name type="scientific">Prauserella oleivorans</name>
    <dbReference type="NCBI Taxonomy" id="1478153"/>
    <lineage>
        <taxon>Bacteria</taxon>
        <taxon>Bacillati</taxon>
        <taxon>Actinomycetota</taxon>
        <taxon>Actinomycetes</taxon>
        <taxon>Pseudonocardiales</taxon>
        <taxon>Pseudonocardiaceae</taxon>
        <taxon>Prauserella</taxon>
    </lineage>
</organism>
<dbReference type="InterPro" id="IPR003593">
    <property type="entry name" value="AAA+_ATPase"/>
</dbReference>
<dbReference type="SMART" id="SM00382">
    <property type="entry name" value="AAA"/>
    <property type="match status" value="1"/>
</dbReference>
<name>A0ABW5WKV4_9PSEU</name>
<feature type="coiled-coil region" evidence="1">
    <location>
        <begin position="341"/>
        <end position="368"/>
    </location>
</feature>
<comment type="caution">
    <text evidence="4">The sequence shown here is derived from an EMBL/GenBank/DDBJ whole genome shotgun (WGS) entry which is preliminary data.</text>
</comment>
<feature type="region of interest" description="Disordered" evidence="2">
    <location>
        <begin position="711"/>
        <end position="731"/>
    </location>
</feature>
<sequence>MADWRREAARAAEAERDDAPHEDEWHDLGEVIGTEDGGLAVDLRGRRLGRLHDIRLAGSDGPRGGAAVPVGARLHHGVLWLDDPGPLPSECARVWARWTGTRDECDTLVRTLRRADFAPLADRLADGRPDRAYGDPYGACFLPGVRLIWGPPGTGKTTLLAKAADELAGSGKRVLFLTGTEQALSVPADPQRLAVQQQLAALSAQERRLAELDHTLAGFDHAAFLAVEQRIANHRRAHLLEPEFAKASQEHDVTAKELAAARQELRTARAAWDEVAEQRELLAESRTLTARLTTTESDIARLSERLHRRFYRGRRADRKALRANEKRRSELAERLAECGGRALTEERAAELDRALADAHRRLDAAARDEAHAYTSLEYLRGKIAQLRSVGAPSTQDQRFHAECVRLELPDLHDERERLRAESDERAARRGRLEERLWWLGDRAYQRRRQAGSGLLTRASSLPELEDGELFDVVLVDDAGSRRLAEVLAAVALARHTAVVAGDFGSPGPRVPPRLRERPEVRRWSVPTAFAHCGIRKPEDAEEHPGCHVLTTQYRFGDAVRMLADHLGVPTMSGDGVATEVVLLDTGGQPARHATVAAAMPLGDTAVVAPHRTAAATWATAARDRLDIAVGTGRTVCGQEFETVLVDLTTDDWSARTRAFVSAVTRPCRRLYLLADLSAVRAAAPGTPLGAIEALRRDGALTVRPAGELLIPQPRQAVERSARDGDQPAHIS</sequence>
<keyword evidence="5" id="KW-1185">Reference proteome</keyword>
<evidence type="ECO:0000256" key="1">
    <source>
        <dbReference type="SAM" id="Coils"/>
    </source>
</evidence>
<accession>A0ABW5WKV4</accession>
<keyword evidence="1" id="KW-0175">Coiled coil</keyword>
<dbReference type="Gene3D" id="3.40.50.300">
    <property type="entry name" value="P-loop containing nucleotide triphosphate hydrolases"/>
    <property type="match status" value="1"/>
</dbReference>